<dbReference type="Pfam" id="PF02470">
    <property type="entry name" value="MlaD"/>
    <property type="match status" value="1"/>
</dbReference>
<keyword evidence="1" id="KW-0812">Transmembrane</keyword>
<sequence>MRMAIRKHRWDVVAVLVIFLIAVVAGSIILGHQRFYLPKWVPVVGSDFVSYKAEFATAQSVTPGQGQTVDVAGVPVGEISKVELKDGRALVSMKIKRKYAHIYRDATALLRPKTGLNDMIIELTPGTRRAGELDHARDVIPITQTLPNVNTDEFLSALDGDTRNYLKLLVAGGGEALGGNGKALSAALRRFDPTNRDIERITKALALRRDNVARSVHNFGLLMAAVGSKDKDLASLVDASNAVFKAFADQDQRLRETLSLLPDTLSETDKAVQKVDKLGTALGPTLSALRPGARALGPSLKQARPFLEQTTPVISKQLRPFARDALPTVRILRPAVRDLADLTPDFTSSLKVANYLLNTLAYNPPGDDEGYMFWLSWLNHIGPTMFSTQDAHGPIRRGALLVSCQSLSILEPLQRVNPQLATVIQLANLPQRAAVCGSAAGTTPAAAAASKGGGG</sequence>
<dbReference type="KEGG" id="bsol:FSW04_23070"/>
<evidence type="ECO:0000313" key="3">
    <source>
        <dbReference type="EMBL" id="QEC50174.1"/>
    </source>
</evidence>
<dbReference type="OrthoDB" id="5242258at2"/>
<accession>A0A5B8UB00</accession>
<feature type="domain" description="Mce/MlaD" evidence="2">
    <location>
        <begin position="50"/>
        <end position="126"/>
    </location>
</feature>
<dbReference type="GO" id="GO:0005576">
    <property type="term" value="C:extracellular region"/>
    <property type="evidence" value="ECO:0007669"/>
    <property type="project" value="TreeGrafter"/>
</dbReference>
<dbReference type="InterPro" id="IPR052336">
    <property type="entry name" value="MlaD_Phospholipid_Transporter"/>
</dbReference>
<reference evidence="3 4" key="1">
    <citation type="journal article" date="2018" name="J. Microbiol.">
        <title>Baekduia soli gen. nov., sp. nov., a novel bacterium isolated from the soil of Baekdu Mountain and proposal of a novel family name, Baekduiaceae fam. nov.</title>
        <authorList>
            <person name="An D.S."/>
            <person name="Siddiqi M.Z."/>
            <person name="Kim K.H."/>
            <person name="Yu H.S."/>
            <person name="Im W.T."/>
        </authorList>
    </citation>
    <scope>NUCLEOTIDE SEQUENCE [LARGE SCALE GENOMIC DNA]</scope>
    <source>
        <strain evidence="3 4">BR7-21</strain>
    </source>
</reference>
<dbReference type="PANTHER" id="PTHR33371">
    <property type="entry name" value="INTERMEMBRANE PHOSPHOLIPID TRANSPORT SYSTEM BINDING PROTEIN MLAD-RELATED"/>
    <property type="match status" value="1"/>
</dbReference>
<dbReference type="PANTHER" id="PTHR33371:SF4">
    <property type="entry name" value="INTERMEMBRANE PHOSPHOLIPID TRANSPORT SYSTEM BINDING PROTEIN MLAD"/>
    <property type="match status" value="1"/>
</dbReference>
<dbReference type="EMBL" id="CP042430">
    <property type="protein sequence ID" value="QEC50174.1"/>
    <property type="molecule type" value="Genomic_DNA"/>
</dbReference>
<dbReference type="RefSeq" id="WP_146922537.1">
    <property type="nucleotide sequence ID" value="NZ_CP042430.1"/>
</dbReference>
<evidence type="ECO:0000259" key="2">
    <source>
        <dbReference type="Pfam" id="PF02470"/>
    </source>
</evidence>
<feature type="transmembrane region" description="Helical" evidence="1">
    <location>
        <begin position="12"/>
        <end position="31"/>
    </location>
</feature>
<organism evidence="3 4">
    <name type="scientific">Baekduia soli</name>
    <dbReference type="NCBI Taxonomy" id="496014"/>
    <lineage>
        <taxon>Bacteria</taxon>
        <taxon>Bacillati</taxon>
        <taxon>Actinomycetota</taxon>
        <taxon>Thermoleophilia</taxon>
        <taxon>Solirubrobacterales</taxon>
        <taxon>Baekduiaceae</taxon>
        <taxon>Baekduia</taxon>
    </lineage>
</organism>
<keyword evidence="1" id="KW-0472">Membrane</keyword>
<evidence type="ECO:0000313" key="4">
    <source>
        <dbReference type="Proteomes" id="UP000321805"/>
    </source>
</evidence>
<evidence type="ECO:0000256" key="1">
    <source>
        <dbReference type="SAM" id="Phobius"/>
    </source>
</evidence>
<protein>
    <submittedName>
        <fullName evidence="3">MCE family protein</fullName>
    </submittedName>
</protein>
<keyword evidence="4" id="KW-1185">Reference proteome</keyword>
<keyword evidence="1" id="KW-1133">Transmembrane helix</keyword>
<dbReference type="InterPro" id="IPR003399">
    <property type="entry name" value="Mce/MlaD"/>
</dbReference>
<dbReference type="AlphaFoldDB" id="A0A5B8UB00"/>
<name>A0A5B8UB00_9ACTN</name>
<proteinExistence type="predicted"/>
<dbReference type="Proteomes" id="UP000321805">
    <property type="component" value="Chromosome"/>
</dbReference>
<gene>
    <name evidence="3" type="ORF">FSW04_23070</name>
</gene>